<dbReference type="Pfam" id="PF13432">
    <property type="entry name" value="TPR_16"/>
    <property type="match status" value="1"/>
</dbReference>
<reference evidence="4" key="1">
    <citation type="submission" date="2022-06" db="EMBL/GenBank/DDBJ databases">
        <title>New cyanobacteria of genus Symplocastrum in benthos of Lake Baikal.</title>
        <authorList>
            <person name="Sorokovikova E."/>
            <person name="Tikhonova I."/>
            <person name="Krasnopeev A."/>
            <person name="Evseev P."/>
            <person name="Gladkikh A."/>
            <person name="Belykh O."/>
        </authorList>
    </citation>
    <scope>NUCLEOTIDE SEQUENCE</scope>
    <source>
        <strain evidence="4">BBK-W-15</strain>
    </source>
</reference>
<dbReference type="SUPFAM" id="SSF48452">
    <property type="entry name" value="TPR-like"/>
    <property type="match status" value="4"/>
</dbReference>
<gene>
    <name evidence="4" type="ORF">NJ959_20010</name>
</gene>
<dbReference type="EMBL" id="JAMZMM010000233">
    <property type="protein sequence ID" value="MCP2730717.1"/>
    <property type="molecule type" value="Genomic_DNA"/>
</dbReference>
<keyword evidence="2 3" id="KW-0802">TPR repeat</keyword>
<feature type="repeat" description="TPR" evidence="3">
    <location>
        <begin position="57"/>
        <end position="90"/>
    </location>
</feature>
<dbReference type="Pfam" id="PF14559">
    <property type="entry name" value="TPR_19"/>
    <property type="match status" value="1"/>
</dbReference>
<evidence type="ECO:0000313" key="4">
    <source>
        <dbReference type="EMBL" id="MCP2730717.1"/>
    </source>
</evidence>
<dbReference type="AlphaFoldDB" id="A0AAE3GY11"/>
<sequence>MNKLDHLAEMKISSSAPSKSQTQWSRLLTCFMLLGLSGGFPLLPINFVIPAAEAQALPAAVRQGYALLEKGLVDDAIRAFEQFLRSNPQSLEGKLGLAIAYQRRGRNDDAWNAYNQVLAGDPNNQTALKAVGEMGVYKQEWQARGIEALTGLLNLNPNSTTARSQRALLLGYQGRFPEALADYQLLLANNPSGDTILGAAQIYTYSGDFQQGLILFKRYQALGKTVPSNAAGAYALALRETGSASAAVQILETQLRQSQKLDSTTIQLRADLAQSYSAAGQLSQALAILAPLRGRADAALPLARALTSIGRKERRTDLYQEGVTLYRQVLKPNSSFALVTEIANVFSELPSEKAAALDLYEQLLQQEPNNRSLVLKRLTLASQLGRISRAELQQQLNRLLQPLPTDKAELRAIATALVPLDPPDPALLSVYQSLIKAGVNEPFLHFRVAQIFIQENKLAEAKDAIAAYKATSAGASDLTSELLLAEVDRRENKLESSASRYQKIMQSNPNSDLMNSALRGLAGIRLAQGRADDAIAIYDQLLARNPNDLQIKLGRSAIAYQGKRISEAEAEAVLDQWLKTRPANDLPSELFSLVGALPASEKRESLYNALLEVDPDNTPVQLRRLQLIAKRDPKQALILVDELIARNPDNISPYFIKGELALLFKDYGLASQAYREILQREPDNIGALMALGGVKFTQQLYLEAKTFYNRVLEISPGYLAARQNLAELNAALDQPFTAVKEFKALNAEQEAETGTPNPQLTNRVEHLEVDILKRRGFQPYWERY</sequence>
<dbReference type="SMART" id="SM00028">
    <property type="entry name" value="TPR"/>
    <property type="match status" value="7"/>
</dbReference>
<evidence type="ECO:0000256" key="3">
    <source>
        <dbReference type="PROSITE-ProRule" id="PRU00339"/>
    </source>
</evidence>
<name>A0AAE3GY11_9CYAN</name>
<keyword evidence="5" id="KW-1185">Reference proteome</keyword>
<feature type="repeat" description="TPR" evidence="3">
    <location>
        <begin position="515"/>
        <end position="548"/>
    </location>
</feature>
<dbReference type="InterPro" id="IPR011990">
    <property type="entry name" value="TPR-like_helical_dom_sf"/>
</dbReference>
<comment type="caution">
    <text evidence="4">The sequence shown here is derived from an EMBL/GenBank/DDBJ whole genome shotgun (WGS) entry which is preliminary data.</text>
</comment>
<dbReference type="PANTHER" id="PTHR44943:SF8">
    <property type="entry name" value="TPR REPEAT-CONTAINING PROTEIN MJ0263"/>
    <property type="match status" value="1"/>
</dbReference>
<feature type="repeat" description="TPR" evidence="3">
    <location>
        <begin position="91"/>
        <end position="124"/>
    </location>
</feature>
<proteinExistence type="predicted"/>
<dbReference type="Proteomes" id="UP001204953">
    <property type="component" value="Unassembled WGS sequence"/>
</dbReference>
<dbReference type="PANTHER" id="PTHR44943">
    <property type="entry name" value="CELLULOSE SYNTHASE OPERON PROTEIN C"/>
    <property type="match status" value="1"/>
</dbReference>
<organism evidence="4 5">
    <name type="scientific">Limnofasciculus baicalensis BBK-W-15</name>
    <dbReference type="NCBI Taxonomy" id="2699891"/>
    <lineage>
        <taxon>Bacteria</taxon>
        <taxon>Bacillati</taxon>
        <taxon>Cyanobacteriota</taxon>
        <taxon>Cyanophyceae</taxon>
        <taxon>Coleofasciculales</taxon>
        <taxon>Coleofasciculaceae</taxon>
        <taxon>Limnofasciculus</taxon>
        <taxon>Limnofasciculus baicalensis</taxon>
    </lineage>
</organism>
<evidence type="ECO:0000313" key="5">
    <source>
        <dbReference type="Proteomes" id="UP001204953"/>
    </source>
</evidence>
<keyword evidence="1" id="KW-0677">Repeat</keyword>
<accession>A0AAE3GY11</accession>
<evidence type="ECO:0000256" key="1">
    <source>
        <dbReference type="ARBA" id="ARBA00022737"/>
    </source>
</evidence>
<dbReference type="RefSeq" id="WP_254013471.1">
    <property type="nucleotide sequence ID" value="NZ_JAMZMM010000233.1"/>
</dbReference>
<protein>
    <submittedName>
        <fullName evidence="4">Tetratricopeptide repeat protein</fullName>
    </submittedName>
</protein>
<dbReference type="Gene3D" id="1.25.40.10">
    <property type="entry name" value="Tetratricopeptide repeat domain"/>
    <property type="match status" value="4"/>
</dbReference>
<dbReference type="InterPro" id="IPR051685">
    <property type="entry name" value="Ycf3/AcsC/BcsC/TPR_MFPF"/>
</dbReference>
<dbReference type="InterPro" id="IPR019734">
    <property type="entry name" value="TPR_rpt"/>
</dbReference>
<evidence type="ECO:0000256" key="2">
    <source>
        <dbReference type="ARBA" id="ARBA00022803"/>
    </source>
</evidence>
<dbReference type="PROSITE" id="PS50005">
    <property type="entry name" value="TPR"/>
    <property type="match status" value="3"/>
</dbReference>